<keyword evidence="5 10" id="KW-0812">Transmembrane</keyword>
<dbReference type="EMBL" id="LBXZ01000004">
    <property type="protein sequence ID" value="KKR40840.1"/>
    <property type="molecule type" value="Genomic_DNA"/>
</dbReference>
<evidence type="ECO:0000256" key="3">
    <source>
        <dbReference type="ARBA" id="ARBA00022475"/>
    </source>
</evidence>
<dbReference type="SUPFAM" id="SSF82866">
    <property type="entry name" value="Multidrug efflux transporter AcrB transmembrane domain"/>
    <property type="match status" value="1"/>
</dbReference>
<accession>A0A0G0T159</accession>
<evidence type="ECO:0000256" key="7">
    <source>
        <dbReference type="ARBA" id="ARBA00022989"/>
    </source>
</evidence>
<reference evidence="12 13" key="1">
    <citation type="journal article" date="2015" name="Nature">
        <title>rRNA introns, odd ribosomes, and small enigmatic genomes across a large radiation of phyla.</title>
        <authorList>
            <person name="Brown C.T."/>
            <person name="Hug L.A."/>
            <person name="Thomas B.C."/>
            <person name="Sharon I."/>
            <person name="Castelle C.J."/>
            <person name="Singh A."/>
            <person name="Wilkins M.J."/>
            <person name="Williams K.H."/>
            <person name="Banfield J.F."/>
        </authorList>
    </citation>
    <scope>NUCLEOTIDE SEQUENCE [LARGE SCALE GENOMIC DNA]</scope>
</reference>
<keyword evidence="8 10" id="KW-0811">Translocation</keyword>
<dbReference type="InterPro" id="IPR022646">
    <property type="entry name" value="SecD/SecF_CS"/>
</dbReference>
<feature type="transmembrane region" description="Helical" evidence="10">
    <location>
        <begin position="165"/>
        <end position="191"/>
    </location>
</feature>
<keyword evidence="4" id="KW-0997">Cell inner membrane</keyword>
<dbReference type="InterPro" id="IPR022813">
    <property type="entry name" value="SecD/SecF_arch_bac"/>
</dbReference>
<keyword evidence="2 10" id="KW-0813">Transport</keyword>
<comment type="function">
    <text evidence="10">Part of the Sec protein translocase complex. Interacts with the SecYEG preprotein conducting channel. SecDF uses the proton motive force (PMF) to complete protein translocation after the ATP-dependent function of SecA.</text>
</comment>
<dbReference type="GO" id="GO:0006605">
    <property type="term" value="P:protein targeting"/>
    <property type="evidence" value="ECO:0007669"/>
    <property type="project" value="UniProtKB-UniRule"/>
</dbReference>
<feature type="transmembrane region" description="Helical" evidence="10">
    <location>
        <begin position="249"/>
        <end position="267"/>
    </location>
</feature>
<protein>
    <recommendedName>
        <fullName evidence="10">Protein-export membrane protein SecF</fullName>
    </recommendedName>
</protein>
<evidence type="ECO:0000256" key="10">
    <source>
        <dbReference type="HAMAP-Rule" id="MF_01464"/>
    </source>
</evidence>
<comment type="similarity">
    <text evidence="10">Belongs to the SecD/SecF family. SecF subfamily.</text>
</comment>
<dbReference type="InterPro" id="IPR055344">
    <property type="entry name" value="SecD_SecF_C_bact"/>
</dbReference>
<sequence>MRIKNPSSKNMKPIYKIVFIFSVIITIVAIIATFSYGLKLGVDFKGGSVMELDFKGGRPEVEDIQKSLEPLALKELNLSLAGSNGVMIRSSELTEDVHQQLLDKIKLDFPKADLQEMRFDSVGPIIGQELKSKSIIAIIIVLISVIIYIALVFRKLSRTLSPWAMGVSAVAALVHDIFIPVGVFAILGHFYNIEISAVFVAAALTILGYSVSDTVVVFDRVRENIIRGKTKEDFGTTVHHSIMQTLSRSLNSTFTTLLSLIAIYIFGGETVKYFALALIIGVFLGAYSSIFIASPLLVWWTNRKHA</sequence>
<dbReference type="InterPro" id="IPR005665">
    <property type="entry name" value="SecF_bac"/>
</dbReference>
<comment type="caution">
    <text evidence="12">The sequence shown here is derived from an EMBL/GenBank/DDBJ whole genome shotgun (WGS) entry which is preliminary data.</text>
</comment>
<evidence type="ECO:0000313" key="13">
    <source>
        <dbReference type="Proteomes" id="UP000034072"/>
    </source>
</evidence>
<dbReference type="HAMAP" id="MF_01464_B">
    <property type="entry name" value="SecF_B"/>
    <property type="match status" value="1"/>
</dbReference>
<feature type="transmembrane region" description="Helical" evidence="10">
    <location>
        <begin position="197"/>
        <end position="218"/>
    </location>
</feature>
<dbReference type="GO" id="GO:0065002">
    <property type="term" value="P:intracellular protein transmembrane transport"/>
    <property type="evidence" value="ECO:0007669"/>
    <property type="project" value="UniProtKB-UniRule"/>
</dbReference>
<evidence type="ECO:0000256" key="2">
    <source>
        <dbReference type="ARBA" id="ARBA00022448"/>
    </source>
</evidence>
<dbReference type="InterPro" id="IPR048634">
    <property type="entry name" value="SecD_SecF_C"/>
</dbReference>
<feature type="transmembrane region" description="Helical" evidence="10">
    <location>
        <begin position="14"/>
        <end position="38"/>
    </location>
</feature>
<feature type="transmembrane region" description="Helical" evidence="10">
    <location>
        <begin position="273"/>
        <end position="300"/>
    </location>
</feature>
<proteinExistence type="inferred from homology"/>
<dbReference type="Gene3D" id="1.20.1640.10">
    <property type="entry name" value="Multidrug efflux transporter AcrB transmembrane domain"/>
    <property type="match status" value="1"/>
</dbReference>
<evidence type="ECO:0000259" key="11">
    <source>
        <dbReference type="PROSITE" id="PS50156"/>
    </source>
</evidence>
<comment type="subunit">
    <text evidence="10">Forms a complex with SecD. Part of the essential Sec protein translocation apparatus which comprises SecA, SecYEG and auxiliary proteins SecDF. Other proteins may also be involved.</text>
</comment>
<gene>
    <name evidence="10" type="primary">secF</name>
    <name evidence="12" type="ORF">UT75_C0004G0051</name>
</gene>
<dbReference type="PANTHER" id="PTHR30081">
    <property type="entry name" value="PROTEIN-EXPORT MEMBRANE PROTEIN SEC"/>
    <property type="match status" value="1"/>
</dbReference>
<keyword evidence="9 10" id="KW-0472">Membrane</keyword>
<dbReference type="Pfam" id="PF02355">
    <property type="entry name" value="SecD_SecF_C"/>
    <property type="match status" value="1"/>
</dbReference>
<dbReference type="AlphaFoldDB" id="A0A0G0T159"/>
<dbReference type="PATRIC" id="fig|1619033.3.peg.392"/>
<dbReference type="PRINTS" id="PR01755">
    <property type="entry name" value="SECFTRNLCASE"/>
</dbReference>
<feature type="transmembrane region" description="Helical" evidence="10">
    <location>
        <begin position="134"/>
        <end position="153"/>
    </location>
</feature>
<dbReference type="NCBIfam" id="TIGR00916">
    <property type="entry name" value="2A0604s01"/>
    <property type="match status" value="1"/>
</dbReference>
<dbReference type="GO" id="GO:0043952">
    <property type="term" value="P:protein transport by the Sec complex"/>
    <property type="evidence" value="ECO:0007669"/>
    <property type="project" value="UniProtKB-UniRule"/>
</dbReference>
<keyword evidence="3 10" id="KW-1003">Cell membrane</keyword>
<dbReference type="GO" id="GO:0005886">
    <property type="term" value="C:plasma membrane"/>
    <property type="evidence" value="ECO:0007669"/>
    <property type="project" value="UniProtKB-SubCell"/>
</dbReference>
<evidence type="ECO:0000313" key="12">
    <source>
        <dbReference type="EMBL" id="KKR40840.1"/>
    </source>
</evidence>
<dbReference type="GO" id="GO:0015450">
    <property type="term" value="F:protein-transporting ATPase activity"/>
    <property type="evidence" value="ECO:0007669"/>
    <property type="project" value="InterPro"/>
</dbReference>
<dbReference type="InterPro" id="IPR022645">
    <property type="entry name" value="SecD/SecF_bac"/>
</dbReference>
<comment type="subcellular location">
    <subcellularLocation>
        <location evidence="1 10">Cell membrane</location>
        <topology evidence="1 10">Multi-pass membrane protein</topology>
    </subcellularLocation>
</comment>
<dbReference type="Pfam" id="PF07549">
    <property type="entry name" value="Sec_GG"/>
    <property type="match status" value="1"/>
</dbReference>
<organism evidence="12 13">
    <name type="scientific">Candidatus Yanofskybacteria bacterium GW2011_GWE2_40_11</name>
    <dbReference type="NCBI Taxonomy" id="1619033"/>
    <lineage>
        <taxon>Bacteria</taxon>
        <taxon>Candidatus Yanofskyibacteriota</taxon>
    </lineage>
</organism>
<evidence type="ECO:0000256" key="5">
    <source>
        <dbReference type="ARBA" id="ARBA00022692"/>
    </source>
</evidence>
<evidence type="ECO:0000256" key="6">
    <source>
        <dbReference type="ARBA" id="ARBA00022927"/>
    </source>
</evidence>
<dbReference type="NCBIfam" id="TIGR00966">
    <property type="entry name" value="transloc_SecF"/>
    <property type="match status" value="1"/>
</dbReference>
<name>A0A0G0T159_9BACT</name>
<keyword evidence="6 10" id="KW-0653">Protein transport</keyword>
<dbReference type="PROSITE" id="PS50156">
    <property type="entry name" value="SSD"/>
    <property type="match status" value="1"/>
</dbReference>
<dbReference type="InterPro" id="IPR000731">
    <property type="entry name" value="SSD"/>
</dbReference>
<feature type="domain" description="SSD" evidence="11">
    <location>
        <begin position="134"/>
        <end position="299"/>
    </location>
</feature>
<dbReference type="PANTHER" id="PTHR30081:SF8">
    <property type="entry name" value="PROTEIN TRANSLOCASE SUBUNIT SECF"/>
    <property type="match status" value="1"/>
</dbReference>
<evidence type="ECO:0000256" key="8">
    <source>
        <dbReference type="ARBA" id="ARBA00023010"/>
    </source>
</evidence>
<dbReference type="Proteomes" id="UP000034072">
    <property type="component" value="Unassembled WGS sequence"/>
</dbReference>
<evidence type="ECO:0000256" key="1">
    <source>
        <dbReference type="ARBA" id="ARBA00004651"/>
    </source>
</evidence>
<evidence type="ECO:0000256" key="9">
    <source>
        <dbReference type="ARBA" id="ARBA00023136"/>
    </source>
</evidence>
<keyword evidence="7 10" id="KW-1133">Transmembrane helix</keyword>
<evidence type="ECO:0000256" key="4">
    <source>
        <dbReference type="ARBA" id="ARBA00022519"/>
    </source>
</evidence>